<dbReference type="Proteomes" id="UP000479190">
    <property type="component" value="Unassembled WGS sequence"/>
</dbReference>
<proteinExistence type="predicted"/>
<dbReference type="AlphaFoldDB" id="A0A6H5IDR1"/>
<evidence type="ECO:0000313" key="1">
    <source>
        <dbReference type="EMBL" id="CAB0033859.1"/>
    </source>
</evidence>
<dbReference type="EMBL" id="CADCXV010000727">
    <property type="protein sequence ID" value="CAB0033859.1"/>
    <property type="molecule type" value="Genomic_DNA"/>
</dbReference>
<organism evidence="1 2">
    <name type="scientific">Trichogramma brassicae</name>
    <dbReference type="NCBI Taxonomy" id="86971"/>
    <lineage>
        <taxon>Eukaryota</taxon>
        <taxon>Metazoa</taxon>
        <taxon>Ecdysozoa</taxon>
        <taxon>Arthropoda</taxon>
        <taxon>Hexapoda</taxon>
        <taxon>Insecta</taxon>
        <taxon>Pterygota</taxon>
        <taxon>Neoptera</taxon>
        <taxon>Endopterygota</taxon>
        <taxon>Hymenoptera</taxon>
        <taxon>Apocrita</taxon>
        <taxon>Proctotrupomorpha</taxon>
        <taxon>Chalcidoidea</taxon>
        <taxon>Trichogrammatidae</taxon>
        <taxon>Trichogramma</taxon>
    </lineage>
</organism>
<name>A0A6H5IDR1_9HYME</name>
<evidence type="ECO:0000313" key="2">
    <source>
        <dbReference type="Proteomes" id="UP000479190"/>
    </source>
</evidence>
<feature type="non-terminal residue" evidence="1">
    <location>
        <position position="397"/>
    </location>
</feature>
<keyword evidence="2" id="KW-1185">Reference proteome</keyword>
<reference evidence="1 2" key="1">
    <citation type="submission" date="2020-02" db="EMBL/GenBank/DDBJ databases">
        <authorList>
            <person name="Ferguson B K."/>
        </authorList>
    </citation>
    <scope>NUCLEOTIDE SEQUENCE [LARGE SCALE GENOMIC DNA]</scope>
</reference>
<gene>
    <name evidence="1" type="ORF">TBRA_LOCUS5757</name>
</gene>
<sequence length="397" mass="44725">MSLHVRGRKYFLSEPGCKNVRTAHIAATQLAYLCTRRSAVANCILRALFRRRIVVDLVLMKMFLGRTIVIDCFACWWPANREERHPGRKFDKISILYIFLCAYPVAKCMLGFRARIHGPLHSRTLRTRKELKIVSLAVRNSTRLACKVSKCHAKRIASVKRVQQLQYSTIVLAAAHTELASSGSFLYSSRIKARPCIQYSRVCVCELVADNKRKKLDERAQDIRCVIGAISSSNSGNCYIIYVVGCMCAVLVWRAGSNSIAASPGQAYIVTMIRSCAAVVVAPQRARKVLRARPRARHRLRVCLRYSSVTKAIRPSDNLSVICDEGTKREASEISRARKPDKMARGNRCHDKNLDVRLKENTCSPASHETPKFWSRRSGISAEAKKIERLARVKGFA</sequence>
<protein>
    <submittedName>
        <fullName evidence="1">Uncharacterized protein</fullName>
    </submittedName>
</protein>
<accession>A0A6H5IDR1</accession>